<protein>
    <submittedName>
        <fullName evidence="2">SagB/ThcOx family dehydrogenase</fullName>
    </submittedName>
</protein>
<dbReference type="EMBL" id="JAAQPH010000039">
    <property type="protein sequence ID" value="NIA72315.1"/>
    <property type="molecule type" value="Genomic_DNA"/>
</dbReference>
<dbReference type="Gene3D" id="3.40.109.10">
    <property type="entry name" value="NADH Oxidase"/>
    <property type="match status" value="1"/>
</dbReference>
<dbReference type="InterPro" id="IPR020051">
    <property type="entry name" value="SagB-type_dehydrogenase"/>
</dbReference>
<reference evidence="2" key="1">
    <citation type="submission" date="2020-03" db="EMBL/GenBank/DDBJ databases">
        <title>Genome of Pelagibius litoralis DSM 21314T.</title>
        <authorList>
            <person name="Wang G."/>
        </authorList>
    </citation>
    <scope>NUCLEOTIDE SEQUENCE</scope>
    <source>
        <strain evidence="2">DSM 21314</strain>
    </source>
</reference>
<evidence type="ECO:0000259" key="1">
    <source>
        <dbReference type="Pfam" id="PF00881"/>
    </source>
</evidence>
<keyword evidence="3" id="KW-1185">Reference proteome</keyword>
<feature type="domain" description="Nitroreductase" evidence="1">
    <location>
        <begin position="248"/>
        <end position="392"/>
    </location>
</feature>
<dbReference type="GO" id="GO:0016491">
    <property type="term" value="F:oxidoreductase activity"/>
    <property type="evidence" value="ECO:0007669"/>
    <property type="project" value="InterPro"/>
</dbReference>
<organism evidence="2 3">
    <name type="scientific">Pelagibius litoralis</name>
    <dbReference type="NCBI Taxonomy" id="374515"/>
    <lineage>
        <taxon>Bacteria</taxon>
        <taxon>Pseudomonadati</taxon>
        <taxon>Pseudomonadota</taxon>
        <taxon>Alphaproteobacteria</taxon>
        <taxon>Rhodospirillales</taxon>
        <taxon>Rhodovibrionaceae</taxon>
        <taxon>Pelagibius</taxon>
    </lineage>
</organism>
<dbReference type="InterPro" id="IPR029479">
    <property type="entry name" value="Nitroreductase"/>
</dbReference>
<evidence type="ECO:0000313" key="3">
    <source>
        <dbReference type="Proteomes" id="UP000761264"/>
    </source>
</evidence>
<dbReference type="Proteomes" id="UP000761264">
    <property type="component" value="Unassembled WGS sequence"/>
</dbReference>
<dbReference type="SUPFAM" id="SSF55469">
    <property type="entry name" value="FMN-dependent nitroreductase-like"/>
    <property type="match status" value="1"/>
</dbReference>
<dbReference type="PANTHER" id="PTHR43745:SF2">
    <property type="entry name" value="NITROREDUCTASE MJ1384-RELATED"/>
    <property type="match status" value="1"/>
</dbReference>
<evidence type="ECO:0000313" key="2">
    <source>
        <dbReference type="EMBL" id="NIA72315.1"/>
    </source>
</evidence>
<proteinExistence type="predicted"/>
<comment type="caution">
    <text evidence="2">The sequence shown here is derived from an EMBL/GenBank/DDBJ whole genome shotgun (WGS) entry which is preliminary data.</text>
</comment>
<dbReference type="NCBIfam" id="TIGR03605">
    <property type="entry name" value="antibiot_sagB"/>
    <property type="match status" value="1"/>
</dbReference>
<accession>A0A967KGM7</accession>
<dbReference type="RefSeq" id="WP_167231481.1">
    <property type="nucleotide sequence ID" value="NZ_JAAQPH010000039.1"/>
</dbReference>
<dbReference type="InterPro" id="IPR000415">
    <property type="entry name" value="Nitroreductase-like"/>
</dbReference>
<dbReference type="CDD" id="cd02142">
    <property type="entry name" value="McbC_SagB-like_oxidoreductase"/>
    <property type="match status" value="1"/>
</dbReference>
<sequence>MLTRLSEFNPAVVHIEGLLKALRRIYIGHTFMLTIHPGVRLRPQGFLHDCFWAAEHLVTRKRYLLTAKSAATLFAVSGKPESIETACPDIAELIQTPVNQVRKYLDFLIDSKIIVDGEKEERSWAEKLYGTWAKYHWSASAHYHVATYDYPFADYAEGGRRIDRQRMTSYGSEECDMERGKSYPQASERVVIGRPTAARVTATLGQVWDSQVTPAALKKDALCDLLAMTFGQVGRRNLPTRGSLPVLAKTSPSGGARHPTEAYVAVADVPGLKSGWYHFNALNAVLERIIDEVDSDMLGELFYGSWSRAPFEPRAIVLMTSVFGRNMYRYREPRTYRTIHMDAGHLISSLEHFAAAKGLSTHAQSGTDDFQLEQLLGLSPLQEGVMFAVSLGDGLRKEG</sequence>
<name>A0A967KGM7_9PROT</name>
<dbReference type="PANTHER" id="PTHR43745">
    <property type="entry name" value="NITROREDUCTASE MJ1384-RELATED"/>
    <property type="match status" value="1"/>
</dbReference>
<dbReference type="AlphaFoldDB" id="A0A967KGM7"/>
<gene>
    <name evidence="2" type="ORF">HBA54_27365</name>
</gene>
<dbReference type="InterPro" id="IPR052544">
    <property type="entry name" value="Bacteriocin_Proc_Enz"/>
</dbReference>
<dbReference type="Pfam" id="PF00881">
    <property type="entry name" value="Nitroreductase"/>
    <property type="match status" value="1"/>
</dbReference>